<comment type="caution">
    <text evidence="2">The sequence shown here is derived from an EMBL/GenBank/DDBJ whole genome shotgun (WGS) entry which is preliminary data.</text>
</comment>
<organism evidence="2 3">
    <name type="scientific">Paraglaciecola aquimarina</name>
    <dbReference type="NCBI Taxonomy" id="1235557"/>
    <lineage>
        <taxon>Bacteria</taxon>
        <taxon>Pseudomonadati</taxon>
        <taxon>Pseudomonadota</taxon>
        <taxon>Gammaproteobacteria</taxon>
        <taxon>Alteromonadales</taxon>
        <taxon>Alteromonadaceae</taxon>
        <taxon>Paraglaciecola</taxon>
    </lineage>
</organism>
<evidence type="ECO:0000313" key="2">
    <source>
        <dbReference type="EMBL" id="MDU0355530.1"/>
    </source>
</evidence>
<dbReference type="InterPro" id="IPR007139">
    <property type="entry name" value="DUF349"/>
</dbReference>
<feature type="coiled-coil region" evidence="1">
    <location>
        <begin position="741"/>
        <end position="768"/>
    </location>
</feature>
<protein>
    <submittedName>
        <fullName evidence="2">DUF349 domain-containing protein</fullName>
    </submittedName>
</protein>
<dbReference type="RefSeq" id="WP_316027064.1">
    <property type="nucleotide sequence ID" value="NZ_JAWDIO010000002.1"/>
</dbReference>
<evidence type="ECO:0000256" key="1">
    <source>
        <dbReference type="SAM" id="Coils"/>
    </source>
</evidence>
<keyword evidence="1" id="KW-0175">Coiled coil</keyword>
<sequence length="936" mass="108178">MIFKHLFRSKHQSPNPQIRIQAIDNLNKQDPEQKSILHELAFNDADVNVSLAALQKLDSFVLWYKMSEISKNERVLKRAQRVVEETLLADQTELLSAGDKRKFVQECRDNRLLEKLLQQNWIQQDTDLTLELLQKLDKPQVQEKLLLESQNEPLQLRLLEQLRDGTQQRKLLNRLIKKSPVEAIKVQSKRILDDWLVAESLPLEIEQQVKMILSRLLALKDGNELPLIQQQQTDLVAQYQRLTSQFSCLTDVKRQELEQKYADISQKVTRTIDLLLPEWQAKLADKALRSSINSVSENVNQSLSHLSEQLATRISDITETEASTLARQLATHSQDLQSLIHQVDKHDQQLHKQLEQLQNKLMTGQNTLANLAEFQHSIHAAESILTKFTDLTLPTDQSQIEAAQDFAYETKKQWQQAIGNYQSQLPNTLIERWNSRNKEWQLALKQLKQAVNAEVSRCRNKIRAVDSLVRQGKFKAAMGLYQKVQVWFDALPEKQQQSLEKSFMSVKEQIENLQDWQEYIAAPRKPALLNEVERLITQPFAIDAQARAIKALRAQWNSLGKLDSESDQALNQAFDQAIEKAFEPCRQHYDKQQQERQQNLLAKQKIITDLQALADSTVATSELAKSLRTLQQKWKKIGEVDYKLRTTVFDQYQALYSPLREKVNQFYQANQEQKQKLLDKAQALVELESVSEAIEQVKVLQTQWKTIEHAGRKAEAVLWPAFRKANDDVFARRTAENQQHKQREQQQVELVKQQVTELEGRLFEAEDKADIQNALQNRSDILALAAALPIAQQKDIERRLQTAVERQRDKLAAIKSAEKRQHFRDIFAILKDWHGDPDITDRINVLPKSWQGSFVNLVDSVDRHTLVLQMEILAQIESPKEEAATRQHVQMQLMAQKLQTGEGVELSTLLKRWISGGVLDHDSIQLLPRLEKVYLV</sequence>
<evidence type="ECO:0000313" key="3">
    <source>
        <dbReference type="Proteomes" id="UP001247805"/>
    </source>
</evidence>
<dbReference type="Proteomes" id="UP001247805">
    <property type="component" value="Unassembled WGS sequence"/>
</dbReference>
<dbReference type="Pfam" id="PF03993">
    <property type="entry name" value="DUF349"/>
    <property type="match status" value="2"/>
</dbReference>
<name>A0ABU3SZU3_9ALTE</name>
<reference evidence="2 3" key="1">
    <citation type="submission" date="2023-10" db="EMBL/GenBank/DDBJ databases">
        <title>Glaciecola aquimarina strain GGW-M5 nov., isolated from a coastal seawater.</title>
        <authorList>
            <person name="Bayburt H."/>
            <person name="Kim J.M."/>
            <person name="Choi B.J."/>
            <person name="Jeon C.O."/>
        </authorList>
    </citation>
    <scope>NUCLEOTIDE SEQUENCE [LARGE SCALE GENOMIC DNA]</scope>
    <source>
        <strain evidence="2 3">KCTC 32108</strain>
    </source>
</reference>
<proteinExistence type="predicted"/>
<dbReference type="EMBL" id="JAWDIO010000002">
    <property type="protein sequence ID" value="MDU0355530.1"/>
    <property type="molecule type" value="Genomic_DNA"/>
</dbReference>
<accession>A0ABU3SZU3</accession>
<gene>
    <name evidence="2" type="ORF">RS130_17975</name>
</gene>
<keyword evidence="3" id="KW-1185">Reference proteome</keyword>